<dbReference type="EMBL" id="DQ422812">
    <property type="protein sequence ID" value="ABM87970.1"/>
    <property type="molecule type" value="Genomic_DNA"/>
</dbReference>
<reference evidence="3" key="2">
    <citation type="journal article" date="2007" name="BMC Biol.">
        <title>A clade uniting the green algae Mesostigma viride and Chlorokybus atmophyticus represents the deepest branch of the Streptophyta in chloroplast genome-based phylogenies.</title>
        <authorList>
            <person name="Lemieux C."/>
            <person name="Otis C."/>
            <person name="Turmel M."/>
        </authorList>
    </citation>
    <scope>NUCLEOTIDE SEQUENCE [LARGE SCALE GENOMIC DNA]</scope>
    <source>
        <strain evidence="3">SAG 48.80</strain>
    </source>
</reference>
<keyword evidence="3" id="KW-0934">Plastid</keyword>
<dbReference type="GeneID" id="4783222"/>
<dbReference type="InterPro" id="IPR007572">
    <property type="entry name" value="Uncharacterised_Ycf20"/>
</dbReference>
<protein>
    <submittedName>
        <fullName evidence="3">Hypothetical chloroplast RF20</fullName>
    </submittedName>
</protein>
<dbReference type="Pfam" id="PF04483">
    <property type="entry name" value="DUF565"/>
    <property type="match status" value="1"/>
</dbReference>
<dbReference type="RefSeq" id="YP_001019166.1">
    <property type="nucleotide sequence ID" value="NC_008822.1"/>
</dbReference>
<keyword evidence="2" id="KW-1133">Transmembrane helix</keyword>
<dbReference type="PANTHER" id="PTHR33787">
    <property type="match status" value="1"/>
</dbReference>
<dbReference type="PANTHER" id="PTHR33787:SF4">
    <property type="entry name" value="YCF20-LIKE PROTEIN"/>
    <property type="match status" value="1"/>
</dbReference>
<evidence type="ECO:0000256" key="1">
    <source>
        <dbReference type="ARBA" id="ARBA00009846"/>
    </source>
</evidence>
<geneLocation type="chloroplast" evidence="3"/>
<comment type="similarity">
    <text evidence="1">Belongs to the ycf20 family.</text>
</comment>
<reference evidence="3" key="1">
    <citation type="journal article" date="2006" name="Mol. Biol. Evol.">
        <title>The chloroplast genome sequence of Chara vulgaris sheds new light into the closest green algal relatives of land plants.</title>
        <authorList>
            <person name="Turmel M."/>
            <person name="Otis C."/>
            <person name="Lemieux C."/>
        </authorList>
    </citation>
    <scope>NUCLEOTIDE SEQUENCE</scope>
    <source>
        <strain evidence="3">SAG 48.80</strain>
    </source>
</reference>
<gene>
    <name evidence="3" type="primary">ycf20</name>
</gene>
<sequence>MILLKTRFCSVLQTKVNGIKMKSFEASFHFSLAIFCLLMGFFMATFFATILGFPKNWNVLNATFLVILIEVTGFFLYGKTSATFNLYTNKNLHSNKKKNINLWVANINYLKIGLIFGLFVDAFKLGS</sequence>
<accession>A2CI67</accession>
<keyword evidence="2" id="KW-0812">Transmembrane</keyword>
<feature type="transmembrane region" description="Helical" evidence="2">
    <location>
        <begin position="59"/>
        <end position="78"/>
    </location>
</feature>
<keyword evidence="3" id="KW-0150">Chloroplast</keyword>
<organism evidence="3">
    <name type="scientific">Chlorokybus atmophyticus</name>
    <name type="common">Soil alga</name>
    <dbReference type="NCBI Taxonomy" id="3144"/>
    <lineage>
        <taxon>Eukaryota</taxon>
        <taxon>Viridiplantae</taxon>
        <taxon>Streptophyta</taxon>
        <taxon>Chlorokybophyceae</taxon>
        <taxon>Chlorokybales</taxon>
        <taxon>Chlorokybaceae</taxon>
        <taxon>Chlorokybus</taxon>
    </lineage>
</organism>
<feature type="transmembrane region" description="Helical" evidence="2">
    <location>
        <begin position="30"/>
        <end position="53"/>
    </location>
</feature>
<name>A2CI67_CHLAT</name>
<proteinExistence type="inferred from homology"/>
<evidence type="ECO:0000313" key="3">
    <source>
        <dbReference type="EMBL" id="ABM87970.1"/>
    </source>
</evidence>
<keyword evidence="2" id="KW-0472">Membrane</keyword>
<feature type="transmembrane region" description="Helical" evidence="2">
    <location>
        <begin position="99"/>
        <end position="120"/>
    </location>
</feature>
<evidence type="ECO:0000256" key="2">
    <source>
        <dbReference type="SAM" id="Phobius"/>
    </source>
</evidence>
<dbReference type="AlphaFoldDB" id="A2CI67"/>